<evidence type="ECO:0000313" key="2">
    <source>
        <dbReference type="EMBL" id="QNG47506.1"/>
    </source>
</evidence>
<protein>
    <submittedName>
        <fullName evidence="2">Carboxymuconolactone decarboxylase family protein</fullName>
    </submittedName>
</protein>
<organism evidence="2 3">
    <name type="scientific">Sphingobium yanoikuyae</name>
    <name type="common">Sphingomonas yanoikuyae</name>
    <dbReference type="NCBI Taxonomy" id="13690"/>
    <lineage>
        <taxon>Bacteria</taxon>
        <taxon>Pseudomonadati</taxon>
        <taxon>Pseudomonadota</taxon>
        <taxon>Alphaproteobacteria</taxon>
        <taxon>Sphingomonadales</taxon>
        <taxon>Sphingomonadaceae</taxon>
        <taxon>Sphingobium</taxon>
    </lineage>
</organism>
<evidence type="ECO:0000313" key="3">
    <source>
        <dbReference type="Proteomes" id="UP000515377"/>
    </source>
</evidence>
<dbReference type="SUPFAM" id="SSF69118">
    <property type="entry name" value="AhpD-like"/>
    <property type="match status" value="1"/>
</dbReference>
<dbReference type="AlphaFoldDB" id="A0A9X7UC02"/>
<dbReference type="Pfam" id="PF02627">
    <property type="entry name" value="CMD"/>
    <property type="match status" value="1"/>
</dbReference>
<reference evidence="2 3" key="1">
    <citation type="submission" date="2020-07" db="EMBL/GenBank/DDBJ databases">
        <title>Whole genome sequence of Sphingobium yanoikuyae A3.</title>
        <authorList>
            <person name="Han S.-S."/>
        </authorList>
    </citation>
    <scope>NUCLEOTIDE SEQUENCE [LARGE SCALE GENOMIC DNA]</scope>
    <source>
        <strain evidence="2 3">A3</strain>
    </source>
</reference>
<dbReference type="InterPro" id="IPR003779">
    <property type="entry name" value="CMD-like"/>
</dbReference>
<dbReference type="Gene3D" id="1.20.1290.10">
    <property type="entry name" value="AhpD-like"/>
    <property type="match status" value="1"/>
</dbReference>
<dbReference type="Proteomes" id="UP000515377">
    <property type="component" value="Chromosome"/>
</dbReference>
<evidence type="ECO:0000259" key="1">
    <source>
        <dbReference type="Pfam" id="PF02627"/>
    </source>
</evidence>
<gene>
    <name evidence="2" type="ORF">H3V42_07855</name>
</gene>
<accession>A0A9X7UC02</accession>
<dbReference type="InterPro" id="IPR052512">
    <property type="entry name" value="4CMD/NDH-1_regulator"/>
</dbReference>
<feature type="domain" description="Carboxymuconolactone decarboxylase-like" evidence="1">
    <location>
        <begin position="39"/>
        <end position="123"/>
    </location>
</feature>
<dbReference type="EMBL" id="CP060122">
    <property type="protein sequence ID" value="QNG47506.1"/>
    <property type="molecule type" value="Genomic_DNA"/>
</dbReference>
<dbReference type="InterPro" id="IPR029032">
    <property type="entry name" value="AhpD-like"/>
</dbReference>
<dbReference type="PANTHER" id="PTHR33570:SF10">
    <property type="entry name" value="GAMMA-CARBOXYMUCONOLACTONE DECARBOXYLASE"/>
    <property type="match status" value="1"/>
</dbReference>
<proteinExistence type="predicted"/>
<dbReference type="GO" id="GO:0051920">
    <property type="term" value="F:peroxiredoxin activity"/>
    <property type="evidence" value="ECO:0007669"/>
    <property type="project" value="InterPro"/>
</dbReference>
<dbReference type="PANTHER" id="PTHR33570">
    <property type="entry name" value="4-CARBOXYMUCONOLACTONE DECARBOXYLASE FAMILY PROTEIN"/>
    <property type="match status" value="1"/>
</dbReference>
<name>A0A9X7UC02_SPHYA</name>
<sequence length="134" mass="14042">MVESSPTTEDRFSEGKVTFEKITGLPANAFLDGLENVAPAFGRFVMEWEFADVYGSSSLDLKTRETIMIAACAALGATAAPILKLRIGSALRAGVSRQEIIDICIQVGIPAGLPAALSAIQIAGEVFAAVKNPS</sequence>